<feature type="region of interest" description="Disordered" evidence="6">
    <location>
        <begin position="1"/>
        <end position="95"/>
    </location>
</feature>
<dbReference type="GO" id="GO:0003735">
    <property type="term" value="F:structural constituent of ribosome"/>
    <property type="evidence" value="ECO:0007669"/>
    <property type="project" value="InterPro"/>
</dbReference>
<dbReference type="InterPro" id="IPR021131">
    <property type="entry name" value="Ribosomal_uL15/eL18"/>
</dbReference>
<dbReference type="EMBL" id="CADCVS010000199">
    <property type="protein sequence ID" value="CAA9491325.1"/>
    <property type="molecule type" value="Genomic_DNA"/>
</dbReference>
<dbReference type="Pfam" id="PF00828">
    <property type="entry name" value="Ribosomal_L27A"/>
    <property type="match status" value="1"/>
</dbReference>
<protein>
    <recommendedName>
        <fullName evidence="4">Large ribosomal subunit protein uL15</fullName>
    </recommendedName>
</protein>
<comment type="similarity">
    <text evidence="1 4 5">Belongs to the universal ribosomal protein uL15 family.</text>
</comment>
<dbReference type="GO" id="GO:0006412">
    <property type="term" value="P:translation"/>
    <property type="evidence" value="ECO:0007669"/>
    <property type="project" value="UniProtKB-UniRule"/>
</dbReference>
<comment type="function">
    <text evidence="4">Binds to the 23S rRNA.</text>
</comment>
<evidence type="ECO:0000256" key="6">
    <source>
        <dbReference type="SAM" id="MobiDB-lite"/>
    </source>
</evidence>
<evidence type="ECO:0000256" key="1">
    <source>
        <dbReference type="ARBA" id="ARBA00007320"/>
    </source>
</evidence>
<accession>A0A6J4S727</accession>
<evidence type="ECO:0000256" key="5">
    <source>
        <dbReference type="RuleBase" id="RU003888"/>
    </source>
</evidence>
<evidence type="ECO:0000256" key="2">
    <source>
        <dbReference type="ARBA" id="ARBA00022980"/>
    </source>
</evidence>
<feature type="compositionally biased region" description="Gly residues" evidence="6">
    <location>
        <begin position="40"/>
        <end position="49"/>
    </location>
</feature>
<dbReference type="SUPFAM" id="SSF52080">
    <property type="entry name" value="Ribosomal proteins L15p and L18e"/>
    <property type="match status" value="1"/>
</dbReference>
<comment type="subunit">
    <text evidence="4">Part of the 50S ribosomal subunit.</text>
</comment>
<sequence length="175" mass="18800">MAKSDEQNTVDQELAAESIGLHNLQPAPGSRKDRKRIGRGHGSGWGKTSGRGHKGAGSRSGAKRRARFEGGQNPIHMRMRKLRGPNKKMSMPFEPFRTHTQPVNLEDLEARFDSGASVDVAAMKAAGLATRRDIPVKVLGRGEISKPLTVHAHGFSKSAREAIEAAGGTCQTVQG</sequence>
<dbReference type="AlphaFoldDB" id="A0A6J4S727"/>
<dbReference type="GO" id="GO:0022625">
    <property type="term" value="C:cytosolic large ribosomal subunit"/>
    <property type="evidence" value="ECO:0007669"/>
    <property type="project" value="TreeGrafter"/>
</dbReference>
<feature type="compositionally biased region" description="Basic residues" evidence="6">
    <location>
        <begin position="50"/>
        <end position="66"/>
    </location>
</feature>
<evidence type="ECO:0000313" key="8">
    <source>
        <dbReference type="EMBL" id="CAA9491325.1"/>
    </source>
</evidence>
<dbReference type="PROSITE" id="PS00475">
    <property type="entry name" value="RIBOSOMAL_L15"/>
    <property type="match status" value="1"/>
</dbReference>
<keyword evidence="4" id="KW-0694">RNA-binding</keyword>
<dbReference type="PANTHER" id="PTHR12934">
    <property type="entry name" value="50S RIBOSOMAL PROTEIN L15"/>
    <property type="match status" value="1"/>
</dbReference>
<name>A0A6J4S727_9ACTN</name>
<dbReference type="InterPro" id="IPR030878">
    <property type="entry name" value="Ribosomal_uL15"/>
</dbReference>
<dbReference type="NCBIfam" id="TIGR01071">
    <property type="entry name" value="rplO_bact"/>
    <property type="match status" value="1"/>
</dbReference>
<dbReference type="GO" id="GO:0019843">
    <property type="term" value="F:rRNA binding"/>
    <property type="evidence" value="ECO:0007669"/>
    <property type="project" value="UniProtKB-UniRule"/>
</dbReference>
<evidence type="ECO:0000259" key="7">
    <source>
        <dbReference type="Pfam" id="PF00828"/>
    </source>
</evidence>
<proteinExistence type="inferred from homology"/>
<organism evidence="8">
    <name type="scientific">uncultured Solirubrobacteraceae bacterium</name>
    <dbReference type="NCBI Taxonomy" id="1162706"/>
    <lineage>
        <taxon>Bacteria</taxon>
        <taxon>Bacillati</taxon>
        <taxon>Actinomycetota</taxon>
        <taxon>Thermoleophilia</taxon>
        <taxon>Solirubrobacterales</taxon>
        <taxon>Solirubrobacteraceae</taxon>
        <taxon>environmental samples</taxon>
    </lineage>
</organism>
<dbReference type="InterPro" id="IPR001196">
    <property type="entry name" value="Ribosomal_uL15_CS"/>
</dbReference>
<feature type="compositionally biased region" description="Basic residues" evidence="6">
    <location>
        <begin position="77"/>
        <end position="86"/>
    </location>
</feature>
<dbReference type="PANTHER" id="PTHR12934:SF11">
    <property type="entry name" value="LARGE RIBOSOMAL SUBUNIT PROTEIN UL15M"/>
    <property type="match status" value="1"/>
</dbReference>
<dbReference type="InterPro" id="IPR036227">
    <property type="entry name" value="Ribosomal_uL15/eL18_sf"/>
</dbReference>
<reference evidence="8" key="1">
    <citation type="submission" date="2020-02" db="EMBL/GenBank/DDBJ databases">
        <authorList>
            <person name="Meier V. D."/>
        </authorList>
    </citation>
    <scope>NUCLEOTIDE SEQUENCE</scope>
    <source>
        <strain evidence="8">AVDCRST_MAG30</strain>
    </source>
</reference>
<keyword evidence="3 4" id="KW-0687">Ribonucleoprotein</keyword>
<evidence type="ECO:0000256" key="4">
    <source>
        <dbReference type="HAMAP-Rule" id="MF_01341"/>
    </source>
</evidence>
<gene>
    <name evidence="4" type="primary">rplO</name>
    <name evidence="8" type="ORF">AVDCRST_MAG30-1382</name>
</gene>
<keyword evidence="4" id="KW-0699">rRNA-binding</keyword>
<keyword evidence="2 4" id="KW-0689">Ribosomal protein</keyword>
<dbReference type="Gene3D" id="3.100.10.10">
    <property type="match status" value="1"/>
</dbReference>
<feature type="domain" description="Large ribosomal subunit protein uL15/eL18" evidence="7">
    <location>
        <begin position="102"/>
        <end position="171"/>
    </location>
</feature>
<dbReference type="InterPro" id="IPR005749">
    <property type="entry name" value="Ribosomal_uL15_bac-type"/>
</dbReference>
<dbReference type="HAMAP" id="MF_01341">
    <property type="entry name" value="Ribosomal_uL15"/>
    <property type="match status" value="1"/>
</dbReference>
<evidence type="ECO:0000256" key="3">
    <source>
        <dbReference type="ARBA" id="ARBA00023274"/>
    </source>
</evidence>